<dbReference type="Proteomes" id="UP000094336">
    <property type="component" value="Unassembled WGS sequence"/>
</dbReference>
<feature type="domain" description="DhaK" evidence="20">
    <location>
        <begin position="9"/>
        <end position="351"/>
    </location>
</feature>
<evidence type="ECO:0000256" key="12">
    <source>
        <dbReference type="ARBA" id="ARBA00048898"/>
    </source>
</evidence>
<feature type="domain" description="DhaL" evidence="19">
    <location>
        <begin position="386"/>
        <end position="587"/>
    </location>
</feature>
<dbReference type="NCBIfam" id="TIGR02361">
    <property type="entry name" value="dak_ATP"/>
    <property type="match status" value="1"/>
</dbReference>
<name>A0A1E3QKW8_9ASCO</name>
<dbReference type="InterPro" id="IPR050861">
    <property type="entry name" value="Dihydroxyacetone_Kinase"/>
</dbReference>
<dbReference type="RefSeq" id="XP_018983432.1">
    <property type="nucleotide sequence ID" value="XM_019129730.1"/>
</dbReference>
<evidence type="ECO:0000256" key="15">
    <source>
        <dbReference type="ARBA" id="ARBA00079901"/>
    </source>
</evidence>
<keyword evidence="10" id="KW-0067">ATP-binding</keyword>
<dbReference type="PANTHER" id="PTHR28629">
    <property type="entry name" value="TRIOKINASE/FMN CYCLASE"/>
    <property type="match status" value="1"/>
</dbReference>
<dbReference type="AlphaFoldDB" id="A0A1E3QKW8"/>
<dbReference type="InterPro" id="IPR004007">
    <property type="entry name" value="DhaL_dom"/>
</dbReference>
<dbReference type="GO" id="GO:0004371">
    <property type="term" value="F:glycerone kinase activity"/>
    <property type="evidence" value="ECO:0007669"/>
    <property type="project" value="UniProtKB-EC"/>
</dbReference>
<dbReference type="GO" id="GO:0005524">
    <property type="term" value="F:ATP binding"/>
    <property type="evidence" value="ECO:0007669"/>
    <property type="project" value="UniProtKB-KW"/>
</dbReference>
<evidence type="ECO:0000256" key="13">
    <source>
        <dbReference type="ARBA" id="ARBA00068178"/>
    </source>
</evidence>
<evidence type="ECO:0000256" key="17">
    <source>
        <dbReference type="PIRSR" id="PIRSR612734-1"/>
    </source>
</evidence>
<dbReference type="SUPFAM" id="SSF101473">
    <property type="entry name" value="DhaL-like"/>
    <property type="match status" value="1"/>
</dbReference>
<dbReference type="Gene3D" id="3.30.1180.20">
    <property type="entry name" value="Dihydroxyacetone kinase, domain 2"/>
    <property type="match status" value="1"/>
</dbReference>
<dbReference type="GeneID" id="30147583"/>
<protein>
    <recommendedName>
        <fullName evidence="13">Dihydroxyacetone kinase</fullName>
        <ecNumber evidence="5">2.7.1.28</ecNumber>
        <ecNumber evidence="4">2.7.1.29</ecNumber>
    </recommendedName>
    <alternativeName>
        <fullName evidence="14">Glycerone kinase</fullName>
    </alternativeName>
    <alternativeName>
        <fullName evidence="15">Triokinase</fullName>
    </alternativeName>
    <alternativeName>
        <fullName evidence="16">Triose kinase</fullName>
    </alternativeName>
</protein>
<dbReference type="Gene3D" id="1.25.40.340">
    <property type="match status" value="1"/>
</dbReference>
<dbReference type="Pfam" id="PF02734">
    <property type="entry name" value="Dak2"/>
    <property type="match status" value="1"/>
</dbReference>
<dbReference type="PROSITE" id="PS51480">
    <property type="entry name" value="DHAL"/>
    <property type="match status" value="1"/>
</dbReference>
<dbReference type="UniPathway" id="UPA00617">
    <property type="reaction ID" value="UER00669"/>
</dbReference>
<dbReference type="SMART" id="SM01120">
    <property type="entry name" value="Dak2"/>
    <property type="match status" value="1"/>
</dbReference>
<evidence type="ECO:0000256" key="5">
    <source>
        <dbReference type="ARBA" id="ARBA00012110"/>
    </source>
</evidence>
<dbReference type="FunFam" id="3.30.1180.20:FF:000001">
    <property type="entry name" value="Dihydroxyacetone kinase 1"/>
    <property type="match status" value="1"/>
</dbReference>
<accession>A0A1E3QKW8</accession>
<evidence type="ECO:0000256" key="3">
    <source>
        <dbReference type="ARBA" id="ARBA00008757"/>
    </source>
</evidence>
<keyword evidence="9" id="KW-0319">Glycerol metabolism</keyword>
<dbReference type="InterPro" id="IPR036117">
    <property type="entry name" value="DhaL_dom_sf"/>
</dbReference>
<sequence>MSTKHWNYGEKDLVLSSLKGLVAATPSLALLESSKVVLKTANLHQNDKITLISGGGSGHEPLHAGFVGSNLLDVAVAGSVFASPSTKQIYAGIKSTPSSKGTLIIVKNYTGDILHFGLAGERAKSDPSISAPVELVIVDDDVAVGKQKNGLVGRRGLAGTMLVHKICGGEATGHSLKHVANLARNVAKNLVTVGASLDHCSVPGRAEDEAAEGVAANTVEIGLGIHNEPGVKKVSPLPSIDSLVSGLLDLLLDASDTDRHYVDFAADDEVVLLVNDLGGTSNLELYAVVDAVVSGLAVRAIKPARIYVGDFVTSLNAPGFSITLLNVSQVDSFTSTQILHLLDLPTDAPGWKIKTYDASHDLAGRLIHSDEIADHEVQSSLRVDGASFERVLRAGLANMLSQEAKITHYDTIAGDGDCGETLAAGAHGILAALDKKTLQVQDPVWSLSQITNIVEDSMGGTSGGLYSIFLSALVEALSSASATELSVDLLALSLKSALNSLYVYTKARTGDRTLIDTLAPFVETLYKTKSLDQAVEAAAKGTKSTAQLLAKFGRASYVAKEEFEKQEDGIPDPGAVGLYALLEGFVSAKS</sequence>
<evidence type="ECO:0000256" key="14">
    <source>
        <dbReference type="ARBA" id="ARBA00075491"/>
    </source>
</evidence>
<comment type="catalytic activity">
    <reaction evidence="11">
        <text>D-glyceraldehyde + ATP = D-glyceraldehyde 3-phosphate + ADP + H(+)</text>
        <dbReference type="Rhea" id="RHEA:13941"/>
        <dbReference type="ChEBI" id="CHEBI:15378"/>
        <dbReference type="ChEBI" id="CHEBI:17378"/>
        <dbReference type="ChEBI" id="CHEBI:30616"/>
        <dbReference type="ChEBI" id="CHEBI:59776"/>
        <dbReference type="ChEBI" id="CHEBI:456216"/>
        <dbReference type="EC" id="2.7.1.28"/>
    </reaction>
</comment>
<feature type="active site" description="Tele-hemiaminal-histidine intermediate" evidence="17">
    <location>
        <position position="226"/>
    </location>
</feature>
<gene>
    <name evidence="21" type="ORF">BABINDRAFT_163125</name>
</gene>
<evidence type="ECO:0000256" key="6">
    <source>
        <dbReference type="ARBA" id="ARBA00022679"/>
    </source>
</evidence>
<comment type="catalytic activity">
    <reaction evidence="12">
        <text>dihydroxyacetone + ATP = dihydroxyacetone phosphate + ADP + H(+)</text>
        <dbReference type="Rhea" id="RHEA:15773"/>
        <dbReference type="ChEBI" id="CHEBI:15378"/>
        <dbReference type="ChEBI" id="CHEBI:16016"/>
        <dbReference type="ChEBI" id="CHEBI:30616"/>
        <dbReference type="ChEBI" id="CHEBI:57642"/>
        <dbReference type="ChEBI" id="CHEBI:456216"/>
        <dbReference type="EC" id="2.7.1.29"/>
    </reaction>
</comment>
<evidence type="ECO:0000256" key="10">
    <source>
        <dbReference type="ARBA" id="ARBA00022840"/>
    </source>
</evidence>
<feature type="binding site" evidence="18">
    <location>
        <begin position="56"/>
        <end position="59"/>
    </location>
    <ligand>
        <name>substrate</name>
    </ligand>
</feature>
<evidence type="ECO:0000256" key="2">
    <source>
        <dbReference type="ARBA" id="ARBA00004778"/>
    </source>
</evidence>
<organism evidence="21 22">
    <name type="scientific">Babjeviella inositovora NRRL Y-12698</name>
    <dbReference type="NCBI Taxonomy" id="984486"/>
    <lineage>
        <taxon>Eukaryota</taxon>
        <taxon>Fungi</taxon>
        <taxon>Dikarya</taxon>
        <taxon>Ascomycota</taxon>
        <taxon>Saccharomycotina</taxon>
        <taxon>Pichiomycetes</taxon>
        <taxon>Serinales incertae sedis</taxon>
        <taxon>Babjeviella</taxon>
    </lineage>
</organism>
<comment type="similarity">
    <text evidence="3">Belongs to the dihydroxyacetone kinase (DAK) family.</text>
</comment>
<proteinExistence type="inferred from homology"/>
<evidence type="ECO:0000256" key="4">
    <source>
        <dbReference type="ARBA" id="ARBA00012107"/>
    </source>
</evidence>
<evidence type="ECO:0000259" key="19">
    <source>
        <dbReference type="PROSITE" id="PS51480"/>
    </source>
</evidence>
<dbReference type="FunFam" id="3.40.50.10440:FF:000001">
    <property type="entry name" value="Dihydroxyacetone kinase, DhaK subunit"/>
    <property type="match status" value="1"/>
</dbReference>
<keyword evidence="7" id="KW-0547">Nucleotide-binding</keyword>
<feature type="binding site" evidence="18">
    <location>
        <position position="107"/>
    </location>
    <ligand>
        <name>substrate</name>
    </ligand>
</feature>
<dbReference type="GO" id="GO:0019588">
    <property type="term" value="P:anaerobic glycerol catabolic process"/>
    <property type="evidence" value="ECO:0007669"/>
    <property type="project" value="UniProtKB-UniPathway"/>
</dbReference>
<dbReference type="PANTHER" id="PTHR28629:SF4">
    <property type="entry name" value="TRIOKINASE_FMN CYCLASE"/>
    <property type="match status" value="1"/>
</dbReference>
<dbReference type="GO" id="GO:0050354">
    <property type="term" value="F:triokinase activity"/>
    <property type="evidence" value="ECO:0007669"/>
    <property type="project" value="UniProtKB-EC"/>
</dbReference>
<evidence type="ECO:0000256" key="11">
    <source>
        <dbReference type="ARBA" id="ARBA00047974"/>
    </source>
</evidence>
<evidence type="ECO:0000256" key="16">
    <source>
        <dbReference type="ARBA" id="ARBA00083754"/>
    </source>
</evidence>
<evidence type="ECO:0000259" key="20">
    <source>
        <dbReference type="PROSITE" id="PS51481"/>
    </source>
</evidence>
<dbReference type="GO" id="GO:0061610">
    <property type="term" value="P:glycerol to glycerone phosphate metabolic process"/>
    <property type="evidence" value="ECO:0007669"/>
    <property type="project" value="UniProtKB-ARBA"/>
</dbReference>
<dbReference type="OrthoDB" id="1724672at2759"/>
<feature type="binding site" evidence="18">
    <location>
        <position position="112"/>
    </location>
    <ligand>
        <name>substrate</name>
    </ligand>
</feature>
<dbReference type="FunFam" id="1.25.40.340:FF:000001">
    <property type="entry name" value="Dihydroxyacetone kinase 1"/>
    <property type="match status" value="1"/>
</dbReference>
<dbReference type="PROSITE" id="PS51481">
    <property type="entry name" value="DHAK"/>
    <property type="match status" value="1"/>
</dbReference>
<dbReference type="EC" id="2.7.1.29" evidence="4"/>
<dbReference type="Gene3D" id="3.40.50.10440">
    <property type="entry name" value="Dihydroxyacetone kinase, domain 1"/>
    <property type="match status" value="1"/>
</dbReference>
<comment type="pathway">
    <text evidence="2">Polyol metabolism; glycerol fermentation; glycerone phosphate from glycerol (oxidative route): step 2/2.</text>
</comment>
<evidence type="ECO:0000256" key="1">
    <source>
        <dbReference type="ARBA" id="ARBA00003264"/>
    </source>
</evidence>
<evidence type="ECO:0000256" key="8">
    <source>
        <dbReference type="ARBA" id="ARBA00022777"/>
    </source>
</evidence>
<evidence type="ECO:0000256" key="18">
    <source>
        <dbReference type="PIRSR" id="PIRSR612734-2"/>
    </source>
</evidence>
<keyword evidence="6" id="KW-0808">Transferase</keyword>
<dbReference type="EMBL" id="KV454437">
    <property type="protein sequence ID" value="ODQ78104.1"/>
    <property type="molecule type" value="Genomic_DNA"/>
</dbReference>
<evidence type="ECO:0000256" key="7">
    <source>
        <dbReference type="ARBA" id="ARBA00022741"/>
    </source>
</evidence>
<dbReference type="Pfam" id="PF02733">
    <property type="entry name" value="Dak1"/>
    <property type="match status" value="1"/>
</dbReference>
<dbReference type="STRING" id="984486.A0A1E3QKW8"/>
<dbReference type="GO" id="GO:0005829">
    <property type="term" value="C:cytosol"/>
    <property type="evidence" value="ECO:0007669"/>
    <property type="project" value="TreeGrafter"/>
</dbReference>
<evidence type="ECO:0000256" key="9">
    <source>
        <dbReference type="ARBA" id="ARBA00022798"/>
    </source>
</evidence>
<dbReference type="EC" id="2.7.1.28" evidence="5"/>
<comment type="function">
    <text evidence="1">Catalyzes both the phosphorylation of dihydroxyacetone and of glyceraldehyde.</text>
</comment>
<keyword evidence="22" id="KW-1185">Reference proteome</keyword>
<dbReference type="SUPFAM" id="SSF82549">
    <property type="entry name" value="DAK1/DegV-like"/>
    <property type="match status" value="1"/>
</dbReference>
<reference evidence="22" key="1">
    <citation type="submission" date="2016-05" db="EMBL/GenBank/DDBJ databases">
        <title>Comparative genomics of biotechnologically important yeasts.</title>
        <authorList>
            <consortium name="DOE Joint Genome Institute"/>
            <person name="Riley R."/>
            <person name="Haridas S."/>
            <person name="Wolfe K.H."/>
            <person name="Lopes M.R."/>
            <person name="Hittinger C.T."/>
            <person name="Goker M."/>
            <person name="Salamov A."/>
            <person name="Wisecaver J."/>
            <person name="Long T.M."/>
            <person name="Aerts A.L."/>
            <person name="Barry K."/>
            <person name="Choi C."/>
            <person name="Clum A."/>
            <person name="Coughlan A.Y."/>
            <person name="Deshpande S."/>
            <person name="Douglass A.P."/>
            <person name="Hanson S.J."/>
            <person name="Klenk H.-P."/>
            <person name="Labutti K."/>
            <person name="Lapidus A."/>
            <person name="Lindquist E."/>
            <person name="Lipzen A."/>
            <person name="Meier-Kolthoff J.P."/>
            <person name="Ohm R.A."/>
            <person name="Otillar R.P."/>
            <person name="Pangilinan J."/>
            <person name="Peng Y."/>
            <person name="Rokas A."/>
            <person name="Rosa C.A."/>
            <person name="Scheuner C."/>
            <person name="Sibirny A.A."/>
            <person name="Slot J.C."/>
            <person name="Stielow J.B."/>
            <person name="Sun H."/>
            <person name="Kurtzman C.P."/>
            <person name="Blackwell M."/>
            <person name="Grigoriev I.V."/>
            <person name="Jeffries T.W."/>
        </authorList>
    </citation>
    <scope>NUCLEOTIDE SEQUENCE [LARGE SCALE GENOMIC DNA]</scope>
    <source>
        <strain evidence="22">NRRL Y-12698</strain>
    </source>
</reference>
<dbReference type="InterPro" id="IPR004006">
    <property type="entry name" value="DhaK_dom"/>
</dbReference>
<evidence type="ECO:0000313" key="21">
    <source>
        <dbReference type="EMBL" id="ODQ78104.1"/>
    </source>
</evidence>
<evidence type="ECO:0000313" key="22">
    <source>
        <dbReference type="Proteomes" id="UP000094336"/>
    </source>
</evidence>
<dbReference type="InterPro" id="IPR012734">
    <property type="entry name" value="DhaK_ATP"/>
</dbReference>
<keyword evidence="8" id="KW-0418">Kinase</keyword>